<dbReference type="EMBL" id="JAUBDI010000001">
    <property type="protein sequence ID" value="MDW0111552.1"/>
    <property type="molecule type" value="Genomic_DNA"/>
</dbReference>
<dbReference type="SUPFAM" id="SSF53474">
    <property type="entry name" value="alpha/beta-Hydrolases"/>
    <property type="match status" value="1"/>
</dbReference>
<keyword evidence="1" id="KW-0175">Coiled coil</keyword>
<keyword evidence="4" id="KW-1185">Reference proteome</keyword>
<dbReference type="GO" id="GO:0016787">
    <property type="term" value="F:hydrolase activity"/>
    <property type="evidence" value="ECO:0007669"/>
    <property type="project" value="UniProtKB-KW"/>
</dbReference>
<sequence>MKRVITISRNVVINNKLLEVHQKGSNGTPIVIVTGLGCSFDDWYDITEELSKANRVILFHRPGQGLSEFRDENRTTEATVEELKELLQQLDIQEPIVLVGHSYGGLCVQHFAKVYPELLRGLVLVDSTSVDFAILDTLQLPVLDEDNTDETWIEKYQLYSSMTTDALREIINPTLTEKQKQFPAEIQQRLLEFQVNPTLYKAMSSEIIHWKRCYPL</sequence>
<evidence type="ECO:0000313" key="3">
    <source>
        <dbReference type="EMBL" id="MDW0111552.1"/>
    </source>
</evidence>
<dbReference type="Pfam" id="PF00561">
    <property type="entry name" value="Abhydrolase_1"/>
    <property type="match status" value="1"/>
</dbReference>
<dbReference type="PRINTS" id="PR00111">
    <property type="entry name" value="ABHYDROLASE"/>
</dbReference>
<dbReference type="InterPro" id="IPR029058">
    <property type="entry name" value="AB_hydrolase_fold"/>
</dbReference>
<dbReference type="Proteomes" id="UP001282284">
    <property type="component" value="Unassembled WGS sequence"/>
</dbReference>
<gene>
    <name evidence="3" type="ORF">QT711_00045</name>
</gene>
<feature type="coiled-coil region" evidence="1">
    <location>
        <begin position="66"/>
        <end position="93"/>
    </location>
</feature>
<evidence type="ECO:0000256" key="1">
    <source>
        <dbReference type="SAM" id="Coils"/>
    </source>
</evidence>
<accession>A0ABU4G3K8</accession>
<dbReference type="InterPro" id="IPR050266">
    <property type="entry name" value="AB_hydrolase_sf"/>
</dbReference>
<keyword evidence="3" id="KW-0378">Hydrolase</keyword>
<dbReference type="Gene3D" id="3.40.50.1820">
    <property type="entry name" value="alpha/beta hydrolase"/>
    <property type="match status" value="1"/>
</dbReference>
<organism evidence="3 4">
    <name type="scientific">Sporosarcina saromensis</name>
    <dbReference type="NCBI Taxonomy" id="359365"/>
    <lineage>
        <taxon>Bacteria</taxon>
        <taxon>Bacillati</taxon>
        <taxon>Bacillota</taxon>
        <taxon>Bacilli</taxon>
        <taxon>Bacillales</taxon>
        <taxon>Caryophanaceae</taxon>
        <taxon>Sporosarcina</taxon>
    </lineage>
</organism>
<reference evidence="3 4" key="1">
    <citation type="submission" date="2023-06" db="EMBL/GenBank/DDBJ databases">
        <title>Sporosarcina sp. nov., isolated from Korean traditional fermented seafood 'Jeotgal'.</title>
        <authorList>
            <person name="Yang A.I."/>
            <person name="Shin N.-R."/>
        </authorList>
    </citation>
    <scope>NUCLEOTIDE SEQUENCE [LARGE SCALE GENOMIC DNA]</scope>
    <source>
        <strain evidence="3 4">KCTC13119</strain>
    </source>
</reference>
<dbReference type="RefSeq" id="WP_317941446.1">
    <property type="nucleotide sequence ID" value="NZ_JAUBDI010000001.1"/>
</dbReference>
<evidence type="ECO:0000313" key="4">
    <source>
        <dbReference type="Proteomes" id="UP001282284"/>
    </source>
</evidence>
<evidence type="ECO:0000259" key="2">
    <source>
        <dbReference type="Pfam" id="PF00561"/>
    </source>
</evidence>
<feature type="domain" description="AB hydrolase-1" evidence="2">
    <location>
        <begin position="29"/>
        <end position="156"/>
    </location>
</feature>
<dbReference type="InterPro" id="IPR000073">
    <property type="entry name" value="AB_hydrolase_1"/>
</dbReference>
<comment type="caution">
    <text evidence="3">The sequence shown here is derived from an EMBL/GenBank/DDBJ whole genome shotgun (WGS) entry which is preliminary data.</text>
</comment>
<proteinExistence type="predicted"/>
<dbReference type="PANTHER" id="PTHR43798">
    <property type="entry name" value="MONOACYLGLYCEROL LIPASE"/>
    <property type="match status" value="1"/>
</dbReference>
<protein>
    <submittedName>
        <fullName evidence="3">Alpha/beta fold hydrolase</fullName>
    </submittedName>
</protein>
<name>A0ABU4G3K8_9BACL</name>